<evidence type="ECO:0000256" key="3">
    <source>
        <dbReference type="PROSITE-ProRule" id="PRU00209"/>
    </source>
</evidence>
<dbReference type="PANTHER" id="PTHR11586:SF33">
    <property type="entry name" value="AMINOACYL TRNA SYNTHASE COMPLEX-INTERACTING MULTIFUNCTIONAL PROTEIN 1"/>
    <property type="match status" value="1"/>
</dbReference>
<dbReference type="PANTHER" id="PTHR11586">
    <property type="entry name" value="TRNA-AMINOACYLATION COFACTOR ARC1 FAMILY MEMBER"/>
    <property type="match status" value="1"/>
</dbReference>
<evidence type="ECO:0000313" key="7">
    <source>
        <dbReference type="Proteomes" id="UP000095358"/>
    </source>
</evidence>
<dbReference type="CDD" id="cd02799">
    <property type="entry name" value="tRNA_bind_EMAP-II_like"/>
    <property type="match status" value="1"/>
</dbReference>
<dbReference type="SUPFAM" id="SSF47616">
    <property type="entry name" value="GST C-terminal domain-like"/>
    <property type="match status" value="1"/>
</dbReference>
<reference evidence="7" key="1">
    <citation type="journal article" date="2016" name="Genome Announc.">
        <title>Genome sequences of three species of Hanseniaspora isolated from spontaneous wine fermentations.</title>
        <authorList>
            <person name="Sternes P.R."/>
            <person name="Lee D."/>
            <person name="Kutyna D.R."/>
            <person name="Borneman A.R."/>
        </authorList>
    </citation>
    <scope>NUCLEOTIDE SEQUENCE [LARGE SCALE GENOMIC DNA]</scope>
    <source>
        <strain evidence="7">AWRI3580</strain>
    </source>
</reference>
<dbReference type="InterPro" id="IPR053836">
    <property type="entry name" value="Arc1-like_N"/>
</dbReference>
<sequence>MSDLITKFNSLNIKSTITLNDEQKALSSQWEELYKTNTVINHIPELNLALRDSVYLIPNATEISELDVKVAEQALPVIKSLVTSSKDLAAVIGAHRHIIRFIRFVLLKLNATDDVISDLNLNVALTKEIIEKKKKAAPAEDKAEAPAAAKADKKKDDKPKGKPDEETLKKLREEAKAKKAAKKEQKAKEQPKEQPKEQTAAKPSVSAIDFRVGFIEKCIPHENADSLYVSTIQCGDEEGPRTVCSGLVKHFPLEAMQKRYVVTVCNLKPVNMRGIKSCAMVLCANNADDGKVEFVNPPAGSQPGDKVFFEGYGEEEPLAVLNPKKKIWEAFQPNFSSNENKEIIFKDEDGVKKLVNKKGEVFTVESLVNASVR</sequence>
<feature type="compositionally biased region" description="Basic and acidic residues" evidence="4">
    <location>
        <begin position="137"/>
        <end position="196"/>
    </location>
</feature>
<evidence type="ECO:0000256" key="2">
    <source>
        <dbReference type="ARBA" id="ARBA00022884"/>
    </source>
</evidence>
<dbReference type="AlphaFoldDB" id="A0A1E5RRB3"/>
<dbReference type="EMBL" id="LPNN01000004">
    <property type="protein sequence ID" value="OEJ89253.1"/>
    <property type="molecule type" value="Genomic_DNA"/>
</dbReference>
<evidence type="ECO:0000256" key="4">
    <source>
        <dbReference type="SAM" id="MobiDB-lite"/>
    </source>
</evidence>
<dbReference type="Pfam" id="PF01588">
    <property type="entry name" value="tRNA_bind"/>
    <property type="match status" value="1"/>
</dbReference>
<proteinExistence type="predicted"/>
<dbReference type="GO" id="GO:0017102">
    <property type="term" value="C:methionyl glutamyl tRNA synthetase complex"/>
    <property type="evidence" value="ECO:0007669"/>
    <property type="project" value="TreeGrafter"/>
</dbReference>
<evidence type="ECO:0000256" key="1">
    <source>
        <dbReference type="ARBA" id="ARBA00022555"/>
    </source>
</evidence>
<keyword evidence="7" id="KW-1185">Reference proteome</keyword>
<dbReference type="PROSITE" id="PS50886">
    <property type="entry name" value="TRBD"/>
    <property type="match status" value="1"/>
</dbReference>
<dbReference type="Gene3D" id="1.20.1050.10">
    <property type="match status" value="1"/>
</dbReference>
<name>A0A1E5RRB3_HANUV</name>
<evidence type="ECO:0000259" key="5">
    <source>
        <dbReference type="PROSITE" id="PS50886"/>
    </source>
</evidence>
<organism evidence="6 7">
    <name type="scientific">Hanseniaspora uvarum</name>
    <name type="common">Yeast</name>
    <name type="synonym">Kloeckera apiculata</name>
    <dbReference type="NCBI Taxonomy" id="29833"/>
    <lineage>
        <taxon>Eukaryota</taxon>
        <taxon>Fungi</taxon>
        <taxon>Dikarya</taxon>
        <taxon>Ascomycota</taxon>
        <taxon>Saccharomycotina</taxon>
        <taxon>Saccharomycetes</taxon>
        <taxon>Saccharomycodales</taxon>
        <taxon>Saccharomycodaceae</taxon>
        <taxon>Hanseniaspora</taxon>
    </lineage>
</organism>
<feature type="domain" description="TRNA-binding" evidence="5">
    <location>
        <begin position="204"/>
        <end position="308"/>
    </location>
</feature>
<keyword evidence="1 3" id="KW-0820">tRNA-binding</keyword>
<dbReference type="InterPro" id="IPR012340">
    <property type="entry name" value="NA-bd_OB-fold"/>
</dbReference>
<comment type="caution">
    <text evidence="6">The sequence shown here is derived from an EMBL/GenBank/DDBJ whole genome shotgun (WGS) entry which is preliminary data.</text>
</comment>
<gene>
    <name evidence="6" type="ORF">AWRI3580_g2090</name>
</gene>
<dbReference type="SUPFAM" id="SSF50249">
    <property type="entry name" value="Nucleic acid-binding proteins"/>
    <property type="match status" value="1"/>
</dbReference>
<dbReference type="InterPro" id="IPR002547">
    <property type="entry name" value="tRNA-bd_dom"/>
</dbReference>
<dbReference type="STRING" id="29833.A0A1E5RRB3"/>
<dbReference type="InterPro" id="IPR051270">
    <property type="entry name" value="Tyrosine-tRNA_ligase_regulator"/>
</dbReference>
<dbReference type="Proteomes" id="UP000095358">
    <property type="component" value="Unassembled WGS sequence"/>
</dbReference>
<evidence type="ECO:0000313" key="6">
    <source>
        <dbReference type="EMBL" id="OEJ89253.1"/>
    </source>
</evidence>
<dbReference type="Gene3D" id="2.40.50.140">
    <property type="entry name" value="Nucleic acid-binding proteins"/>
    <property type="match status" value="1"/>
</dbReference>
<dbReference type="FunFam" id="2.40.50.140:FF:000199">
    <property type="entry name" value="tRNA-aminoacylation cofactor ARC1"/>
    <property type="match status" value="1"/>
</dbReference>
<dbReference type="OrthoDB" id="19141at2759"/>
<dbReference type="GO" id="GO:0000049">
    <property type="term" value="F:tRNA binding"/>
    <property type="evidence" value="ECO:0007669"/>
    <property type="project" value="UniProtKB-UniRule"/>
</dbReference>
<dbReference type="Pfam" id="PF21972">
    <property type="entry name" value="Arc1p_N_like"/>
    <property type="match status" value="1"/>
</dbReference>
<dbReference type="VEuPathDB" id="FungiDB:AWRI3580_g2090"/>
<keyword evidence="2 3" id="KW-0694">RNA-binding</keyword>
<feature type="region of interest" description="Disordered" evidence="4">
    <location>
        <begin position="135"/>
        <end position="202"/>
    </location>
</feature>
<accession>A0A1E5RRB3</accession>
<dbReference type="InterPro" id="IPR036282">
    <property type="entry name" value="Glutathione-S-Trfase_C_sf"/>
</dbReference>
<protein>
    <submittedName>
        <fullName evidence="6">tRNA-aminoacylation cofactor ARC1</fullName>
    </submittedName>
</protein>